<proteinExistence type="predicted"/>
<evidence type="ECO:0000313" key="2">
    <source>
        <dbReference type="EMBL" id="MET6992083.1"/>
    </source>
</evidence>
<gene>
    <name evidence="2" type="ORF">ABXZ36_15655</name>
</gene>
<dbReference type="EMBL" id="JBEXAE010000014">
    <property type="protein sequence ID" value="MET6992083.1"/>
    <property type="molecule type" value="Genomic_DNA"/>
</dbReference>
<accession>A0ABV2SY36</accession>
<protein>
    <submittedName>
        <fullName evidence="2">Uncharacterized protein</fullName>
    </submittedName>
</protein>
<dbReference type="RefSeq" id="WP_354616625.1">
    <property type="nucleotide sequence ID" value="NZ_JBEXAE010000014.1"/>
</dbReference>
<name>A0ABV2SY36_9FLAO</name>
<evidence type="ECO:0000256" key="1">
    <source>
        <dbReference type="SAM" id="SignalP"/>
    </source>
</evidence>
<feature type="chain" id="PRO_5045296925" evidence="1">
    <location>
        <begin position="19"/>
        <end position="169"/>
    </location>
</feature>
<evidence type="ECO:0000313" key="3">
    <source>
        <dbReference type="Proteomes" id="UP001549799"/>
    </source>
</evidence>
<sequence>MSKRILLIIFLISGFAFSQTTVTLQDQCNCEVLSGTAVTTPGATAPTGADIGDIYVNTNTGTIYFWDGNSWELTSSDNQQLQNFSFNAGTNQLTLVLENGGSLAVDLSSLNTIGTDDQTASEVIYDNSASGLSAGTVQSAIDEINNASNAVNLIDNGNGTYTFTRSNGT</sequence>
<comment type="caution">
    <text evidence="2">The sequence shown here is derived from an EMBL/GenBank/DDBJ whole genome shotgun (WGS) entry which is preliminary data.</text>
</comment>
<organism evidence="2 3">
    <name type="scientific">Sediminicola arcticus</name>
    <dbReference type="NCBI Taxonomy" id="1574308"/>
    <lineage>
        <taxon>Bacteria</taxon>
        <taxon>Pseudomonadati</taxon>
        <taxon>Bacteroidota</taxon>
        <taxon>Flavobacteriia</taxon>
        <taxon>Flavobacteriales</taxon>
        <taxon>Flavobacteriaceae</taxon>
        <taxon>Sediminicola</taxon>
    </lineage>
</organism>
<reference evidence="2 3" key="1">
    <citation type="submission" date="2024-07" db="EMBL/GenBank/DDBJ databases">
        <title>The genome sequence of type strain Sediminicola arcticus GDMCC 1.2805.</title>
        <authorList>
            <person name="Liu Y."/>
        </authorList>
    </citation>
    <scope>NUCLEOTIDE SEQUENCE [LARGE SCALE GENOMIC DNA]</scope>
    <source>
        <strain evidence="2 3">GDMCC 1.2805</strain>
    </source>
</reference>
<feature type="signal peptide" evidence="1">
    <location>
        <begin position="1"/>
        <end position="18"/>
    </location>
</feature>
<keyword evidence="3" id="KW-1185">Reference proteome</keyword>
<dbReference type="Proteomes" id="UP001549799">
    <property type="component" value="Unassembled WGS sequence"/>
</dbReference>
<keyword evidence="1" id="KW-0732">Signal</keyword>
<feature type="non-terminal residue" evidence="2">
    <location>
        <position position="169"/>
    </location>
</feature>